<evidence type="ECO:0000256" key="1">
    <source>
        <dbReference type="SAM" id="Phobius"/>
    </source>
</evidence>
<protein>
    <recommendedName>
        <fullName evidence="4">Type II secretion system protein GspG C-terminal domain-containing protein</fullName>
    </recommendedName>
</protein>
<keyword evidence="1" id="KW-0812">Transmembrane</keyword>
<gene>
    <name evidence="2" type="ORF">A3E39_04635</name>
</gene>
<reference evidence="2 3" key="1">
    <citation type="journal article" date="2016" name="Nat. Commun.">
        <title>Thousands of microbial genomes shed light on interconnected biogeochemical processes in an aquifer system.</title>
        <authorList>
            <person name="Anantharaman K."/>
            <person name="Brown C.T."/>
            <person name="Hug L.A."/>
            <person name="Sharon I."/>
            <person name="Castelle C.J."/>
            <person name="Probst A.J."/>
            <person name="Thomas B.C."/>
            <person name="Singh A."/>
            <person name="Wilkins M.J."/>
            <person name="Karaoz U."/>
            <person name="Brodie E.L."/>
            <person name="Williams K.H."/>
            <person name="Hubbard S.S."/>
            <person name="Banfield J.F."/>
        </authorList>
    </citation>
    <scope>NUCLEOTIDE SEQUENCE [LARGE SCALE GENOMIC DNA]</scope>
</reference>
<keyword evidence="1" id="KW-0472">Membrane</keyword>
<comment type="caution">
    <text evidence="2">The sequence shown here is derived from an EMBL/GenBank/DDBJ whole genome shotgun (WGS) entry which is preliminary data.</text>
</comment>
<accession>A0A1F7UJ77</accession>
<dbReference type="STRING" id="1802399.A3E39_04635"/>
<keyword evidence="1" id="KW-1133">Transmembrane helix</keyword>
<evidence type="ECO:0000313" key="3">
    <source>
        <dbReference type="Proteomes" id="UP000176603"/>
    </source>
</evidence>
<evidence type="ECO:0000313" key="2">
    <source>
        <dbReference type="EMBL" id="OGL78322.1"/>
    </source>
</evidence>
<name>A0A1F7UJ77_9BACT</name>
<evidence type="ECO:0008006" key="4">
    <source>
        <dbReference type="Google" id="ProtNLM"/>
    </source>
</evidence>
<sequence length="163" mass="18571">MNGKKIFITVIVLAMASAVAAGLFLAGSPEKERMRRFDQERLNDLNQISYAIDSYWNQEKKLPATLEDLKTKPDVYVRSLKDTRTQEPYEFRATATSTYELCASFETDSDAELARSVSRPPDVQGQDFWKHPIGRKCYTLPVRINPDYVKPGIMIPAPAYYPD</sequence>
<dbReference type="AlphaFoldDB" id="A0A1F7UJ77"/>
<dbReference type="EMBL" id="MGEH01000033">
    <property type="protein sequence ID" value="OGL78322.1"/>
    <property type="molecule type" value="Genomic_DNA"/>
</dbReference>
<organism evidence="2 3">
    <name type="scientific">Candidatus Uhrbacteria bacterium RIFCSPHIGHO2_12_FULL_60_25</name>
    <dbReference type="NCBI Taxonomy" id="1802399"/>
    <lineage>
        <taxon>Bacteria</taxon>
        <taxon>Candidatus Uhriibacteriota</taxon>
    </lineage>
</organism>
<proteinExistence type="predicted"/>
<dbReference type="Proteomes" id="UP000176603">
    <property type="component" value="Unassembled WGS sequence"/>
</dbReference>
<feature type="transmembrane region" description="Helical" evidence="1">
    <location>
        <begin position="6"/>
        <end position="26"/>
    </location>
</feature>